<dbReference type="PANTHER" id="PTHR47691:SF3">
    <property type="entry name" value="HTH-TYPE TRANSCRIPTIONAL REGULATOR RV0890C-RELATED"/>
    <property type="match status" value="1"/>
</dbReference>
<evidence type="ECO:0000313" key="5">
    <source>
        <dbReference type="Proteomes" id="UP000321323"/>
    </source>
</evidence>
<dbReference type="CDD" id="cd00383">
    <property type="entry name" value="trans_reg_C"/>
    <property type="match status" value="1"/>
</dbReference>
<dbReference type="Gene3D" id="1.10.10.10">
    <property type="entry name" value="Winged helix-like DNA-binding domain superfamily/Winged helix DNA-binding domain"/>
    <property type="match status" value="1"/>
</dbReference>
<keyword evidence="5" id="KW-1185">Reference proteome</keyword>
<dbReference type="PROSITE" id="PS51755">
    <property type="entry name" value="OMPR_PHOB"/>
    <property type="match status" value="1"/>
</dbReference>
<dbReference type="Proteomes" id="UP000321323">
    <property type="component" value="Chromosome"/>
</dbReference>
<name>A0ABZ1UFL8_9BURK</name>
<feature type="domain" description="OmpR/PhoB-type" evidence="3">
    <location>
        <begin position="10"/>
        <end position="107"/>
    </location>
</feature>
<keyword evidence="1 2" id="KW-0238">DNA-binding</keyword>
<dbReference type="PANTHER" id="PTHR47691">
    <property type="entry name" value="REGULATOR-RELATED"/>
    <property type="match status" value="1"/>
</dbReference>
<accession>A0ABZ1UFL8</accession>
<evidence type="ECO:0000256" key="1">
    <source>
        <dbReference type="ARBA" id="ARBA00023125"/>
    </source>
</evidence>
<dbReference type="SUPFAM" id="SSF52540">
    <property type="entry name" value="P-loop containing nucleoside triphosphate hydrolases"/>
    <property type="match status" value="1"/>
</dbReference>
<evidence type="ECO:0000313" key="4">
    <source>
        <dbReference type="EMBL" id="WUR11468.1"/>
    </source>
</evidence>
<organism evidence="4 5">
    <name type="scientific">[Empedobacter] haloabium</name>
    <dbReference type="NCBI Taxonomy" id="592317"/>
    <lineage>
        <taxon>Bacteria</taxon>
        <taxon>Pseudomonadati</taxon>
        <taxon>Pseudomonadota</taxon>
        <taxon>Betaproteobacteria</taxon>
        <taxon>Burkholderiales</taxon>
        <taxon>Oxalobacteraceae</taxon>
        <taxon>Telluria group</taxon>
        <taxon>Telluria group incertae sedis</taxon>
    </lineage>
</organism>
<dbReference type="Pfam" id="PF25872">
    <property type="entry name" value="HTH_77"/>
    <property type="match status" value="1"/>
</dbReference>
<reference evidence="4 5" key="1">
    <citation type="journal article" date="2019" name="Int. J. Syst. Evol. Microbiol.">
        <title>The Draft Whole-Genome Sequence of the Antibiotic Producer Empedobacter haloabium ATCC 31962 Provides Indications for Its Taxonomic Reclassification.</title>
        <authorList>
            <person name="Miess H."/>
            <person name="Arlt P."/>
            <person name="Apel A.K."/>
            <person name="Weber T."/>
            <person name="Nieselt K."/>
            <person name="Hanssen F."/>
            <person name="Czemmel S."/>
            <person name="Nahnsen S."/>
            <person name="Gross H."/>
        </authorList>
    </citation>
    <scope>NUCLEOTIDE SEQUENCE [LARGE SCALE GENOMIC DNA]</scope>
    <source>
        <strain evidence="4 5">ATCC 31962</strain>
    </source>
</reference>
<gene>
    <name evidence="4" type="ORF">E7V67_017335</name>
</gene>
<evidence type="ECO:0000256" key="2">
    <source>
        <dbReference type="PROSITE-ProRule" id="PRU01091"/>
    </source>
</evidence>
<sequence length="460" mass="48288">MTSPVPIAADPCIAFGPFRLYVRQRVLLEDGQPLRLGSRAFDILATLAAAPGVTVTKAELVARVWPDTVVEEANLRVHVAALRKALREGPGRRYIDSVAGRGYSFVATLASPARHEPIPASCPAPPAGPLVGRGDAVAALARLVLSHRLVTLVGSGGVGKSAVALSAVARLSARLPVAYADLAEADGGAAVPAVLARARIGAEPLLLVLDNCEHVADTVAPLAERLLQDWPRLHVLATSREALRAADERVQRLAPLACPPAGAGGAAILAWPAAALFLHRAGLDGTALGSADAAAVADICRRLDGLPLALELAAARTDLFHVRELAARLGEPLRLLKGGRRTAPARHRSLQASLDWSWATLTPAEQALLRRLAAFDGEFGLAAAVRMAAPARTDEVEDLLAALHARSLLVARPGPGGLQCRLLAGVREYAAGLAGLEGGWRYDERQEYRPEACGFVSVYD</sequence>
<feature type="DNA-binding region" description="OmpR/PhoB-type" evidence="2">
    <location>
        <begin position="10"/>
        <end position="107"/>
    </location>
</feature>
<dbReference type="Pfam" id="PF00486">
    <property type="entry name" value="Trans_reg_C"/>
    <property type="match status" value="1"/>
</dbReference>
<proteinExistence type="predicted"/>
<dbReference type="EMBL" id="CP136508">
    <property type="protein sequence ID" value="WUR11468.1"/>
    <property type="molecule type" value="Genomic_DNA"/>
</dbReference>
<dbReference type="InterPro" id="IPR016032">
    <property type="entry name" value="Sig_transdc_resp-reg_C-effctor"/>
</dbReference>
<dbReference type="InterPro" id="IPR027417">
    <property type="entry name" value="P-loop_NTPase"/>
</dbReference>
<dbReference type="SUPFAM" id="SSF46894">
    <property type="entry name" value="C-terminal effector domain of the bipartite response regulators"/>
    <property type="match status" value="1"/>
</dbReference>
<dbReference type="InterPro" id="IPR036388">
    <property type="entry name" value="WH-like_DNA-bd_sf"/>
</dbReference>
<dbReference type="InterPro" id="IPR058852">
    <property type="entry name" value="HTH_77"/>
</dbReference>
<protein>
    <submittedName>
        <fullName evidence="4">Winged helix-turn-helix domain-containing protein</fullName>
    </submittedName>
</protein>
<evidence type="ECO:0000259" key="3">
    <source>
        <dbReference type="PROSITE" id="PS51755"/>
    </source>
</evidence>
<dbReference type="InterPro" id="IPR001867">
    <property type="entry name" value="OmpR/PhoB-type_DNA-bd"/>
</dbReference>
<dbReference type="SMART" id="SM00862">
    <property type="entry name" value="Trans_reg_C"/>
    <property type="match status" value="1"/>
</dbReference>